<evidence type="ECO:0000313" key="2">
    <source>
        <dbReference type="Proteomes" id="UP000183015"/>
    </source>
</evidence>
<proteinExistence type="predicted"/>
<keyword evidence="2" id="KW-1185">Reference proteome</keyword>
<dbReference type="AlphaFoldDB" id="A0A1H8B9W7"/>
<gene>
    <name evidence="1" type="ORF">SAMN05414137_1592</name>
</gene>
<reference evidence="2" key="1">
    <citation type="submission" date="2016-10" db="EMBL/GenBank/DDBJ databases">
        <authorList>
            <person name="Varghese N."/>
        </authorList>
    </citation>
    <scope>NUCLEOTIDE SEQUENCE [LARGE SCALE GENOMIC DNA]</scope>
    <source>
        <strain evidence="2">DSM 45096 / BCRC 16803 / CGMCC 4.1857 / CIP 109030 / JCM 12277 / KCTC 19219 / NBRC 100920 / 33214</strain>
    </source>
</reference>
<accession>A0A1H8B9W7</accession>
<dbReference type="Proteomes" id="UP000183015">
    <property type="component" value="Unassembled WGS sequence"/>
</dbReference>
<organism evidence="1 2">
    <name type="scientific">Streptacidiphilus jiangxiensis</name>
    <dbReference type="NCBI Taxonomy" id="235985"/>
    <lineage>
        <taxon>Bacteria</taxon>
        <taxon>Bacillati</taxon>
        <taxon>Actinomycetota</taxon>
        <taxon>Actinomycetes</taxon>
        <taxon>Kitasatosporales</taxon>
        <taxon>Streptomycetaceae</taxon>
        <taxon>Streptacidiphilus</taxon>
    </lineage>
</organism>
<name>A0A1H8B9W7_STRJI</name>
<sequence>MDVELTDLAESIRADMAVCPPVVLDPVVAAVTAALSESRIELDDATIGAVLMTAATAASRTNVSQGEFLSASSMALALAAAGLQLHDSASARQAD</sequence>
<evidence type="ECO:0000313" key="1">
    <source>
        <dbReference type="EMBL" id="SEM78874.1"/>
    </source>
</evidence>
<dbReference type="EMBL" id="FOAZ01000059">
    <property type="protein sequence ID" value="SEM78874.1"/>
    <property type="molecule type" value="Genomic_DNA"/>
</dbReference>
<dbReference type="RefSeq" id="WP_042449652.1">
    <property type="nucleotide sequence ID" value="NZ_BBPN01000016.1"/>
</dbReference>
<protein>
    <submittedName>
        <fullName evidence="1">Uncharacterized protein</fullName>
    </submittedName>
</protein>